<gene>
    <name evidence="1" type="ORF">A3SI_15066</name>
</gene>
<organism evidence="1 2">
    <name type="scientific">Nitritalea halalkaliphila LW7</name>
    <dbReference type="NCBI Taxonomy" id="1189621"/>
    <lineage>
        <taxon>Bacteria</taxon>
        <taxon>Pseudomonadati</taxon>
        <taxon>Bacteroidota</taxon>
        <taxon>Cytophagia</taxon>
        <taxon>Cytophagales</taxon>
        <taxon>Cyclobacteriaceae</taxon>
        <taxon>Nitritalea</taxon>
    </lineage>
</organism>
<evidence type="ECO:0008006" key="3">
    <source>
        <dbReference type="Google" id="ProtNLM"/>
    </source>
</evidence>
<sequence length="80" mass="9132">MRNFLVVDSGNTWVKAALFQEDSLQEVFISEDLREVLRWAQGFSYQEALVSSVKYDVAEIQAVFGSDVRILGPETLCPYR</sequence>
<protein>
    <recommendedName>
        <fullName evidence="3">Pantothenate kinase</fullName>
    </recommendedName>
</protein>
<keyword evidence="2" id="KW-1185">Reference proteome</keyword>
<name>I5BYW3_9BACT</name>
<evidence type="ECO:0000313" key="2">
    <source>
        <dbReference type="Proteomes" id="UP000005551"/>
    </source>
</evidence>
<comment type="caution">
    <text evidence="1">The sequence shown here is derived from an EMBL/GenBank/DDBJ whole genome shotgun (WGS) entry which is preliminary data.</text>
</comment>
<dbReference type="Gene3D" id="3.30.420.40">
    <property type="match status" value="1"/>
</dbReference>
<dbReference type="EMBL" id="AJYA01000039">
    <property type="protein sequence ID" value="EIM74765.1"/>
    <property type="molecule type" value="Genomic_DNA"/>
</dbReference>
<evidence type="ECO:0000313" key="1">
    <source>
        <dbReference type="EMBL" id="EIM74765.1"/>
    </source>
</evidence>
<dbReference type="AlphaFoldDB" id="I5BYW3"/>
<accession>I5BYW3</accession>
<proteinExistence type="predicted"/>
<dbReference type="RefSeq" id="WP_009056318.1">
    <property type="nucleotide sequence ID" value="NZ_AJYA01000039.1"/>
</dbReference>
<dbReference type="Proteomes" id="UP000005551">
    <property type="component" value="Unassembled WGS sequence"/>
</dbReference>
<reference evidence="1 2" key="1">
    <citation type="submission" date="2012-05" db="EMBL/GenBank/DDBJ databases">
        <title>Genome sequence of Nitritalea halalkaliphila LW7.</title>
        <authorList>
            <person name="Jangir P.K."/>
            <person name="Singh A."/>
            <person name="Shivaji S."/>
            <person name="Sharma R."/>
        </authorList>
    </citation>
    <scope>NUCLEOTIDE SEQUENCE [LARGE SCALE GENOMIC DNA]</scope>
    <source>
        <strain evidence="1 2">LW7</strain>
    </source>
</reference>
<dbReference type="STRING" id="1189621.A3SI_15066"/>